<evidence type="ECO:0000313" key="1">
    <source>
        <dbReference type="EMBL" id="GLI36674.1"/>
    </source>
</evidence>
<organism evidence="1 2">
    <name type="scientific">Geobacter hydrogenophilus</name>
    <dbReference type="NCBI Taxonomy" id="40983"/>
    <lineage>
        <taxon>Bacteria</taxon>
        <taxon>Pseudomonadati</taxon>
        <taxon>Thermodesulfobacteriota</taxon>
        <taxon>Desulfuromonadia</taxon>
        <taxon>Geobacterales</taxon>
        <taxon>Geobacteraceae</taxon>
        <taxon>Geobacter</taxon>
    </lineage>
</organism>
<dbReference type="Proteomes" id="UP001144352">
    <property type="component" value="Unassembled WGS sequence"/>
</dbReference>
<proteinExistence type="predicted"/>
<name>A0A9W6LB30_9BACT</name>
<dbReference type="SUPFAM" id="SSF53756">
    <property type="entry name" value="UDP-Glycosyltransferase/glycogen phosphorylase"/>
    <property type="match status" value="1"/>
</dbReference>
<keyword evidence="2" id="KW-1185">Reference proteome</keyword>
<dbReference type="Gene3D" id="3.40.50.2000">
    <property type="entry name" value="Glycogen Phosphorylase B"/>
    <property type="match status" value="1"/>
</dbReference>
<accession>A0A9W6LB30</accession>
<reference evidence="1" key="1">
    <citation type="submission" date="2022-12" db="EMBL/GenBank/DDBJ databases">
        <title>Reference genome sequencing for broad-spectrum identification of bacterial and archaeal isolates by mass spectrometry.</title>
        <authorList>
            <person name="Sekiguchi Y."/>
            <person name="Tourlousse D.M."/>
        </authorList>
    </citation>
    <scope>NUCLEOTIDE SEQUENCE</scope>
    <source>
        <strain evidence="1">H2</strain>
    </source>
</reference>
<gene>
    <name evidence="1" type="ORF">GHYDROH2_01750</name>
</gene>
<evidence type="ECO:0000313" key="2">
    <source>
        <dbReference type="Proteomes" id="UP001144352"/>
    </source>
</evidence>
<dbReference type="RefSeq" id="WP_214187093.1">
    <property type="nucleotide sequence ID" value="NZ_BSDS01000001.1"/>
</dbReference>
<comment type="caution">
    <text evidence="1">The sequence shown here is derived from an EMBL/GenBank/DDBJ whole genome shotgun (WGS) entry which is preliminary data.</text>
</comment>
<dbReference type="EMBL" id="BSDS01000001">
    <property type="protein sequence ID" value="GLI36674.1"/>
    <property type="molecule type" value="Genomic_DNA"/>
</dbReference>
<protein>
    <submittedName>
        <fullName evidence="1">Uncharacterized protein</fullName>
    </submittedName>
</protein>
<dbReference type="AlphaFoldDB" id="A0A9W6LB30"/>
<sequence>MNVIITGLPFFANKIANGLSKFNHQDHYKFVNIDGSLVDKFNYIANLVKADLLYIIGGDNKFGFTLFFAFLLRKRIVMHWVGTDVLVARENFQAGKSSQFLVKYSRHLCEAGWIQQELREIGIDAKVAQIACIELAPESELSFPNEFSILTYIGRGREDFYGMKKIIEIARTFPDIAIRVIGIDSYWSEEELPANIQLVGWVDDTREEFLRCVVYLRLTEHDGLSFSVLEALSFGRYVGYSYEVEGVRQVTDHASLVNFIKEHLNNFRRGALAINELGRNAIQQYHGEYKVYSGLISEFRF</sequence>